<dbReference type="GO" id="GO:0005764">
    <property type="term" value="C:lysosome"/>
    <property type="evidence" value="ECO:0007669"/>
    <property type="project" value="TreeGrafter"/>
</dbReference>
<dbReference type="SUPFAM" id="SSF50630">
    <property type="entry name" value="Acid proteases"/>
    <property type="match status" value="1"/>
</dbReference>
<dbReference type="GO" id="GO:0006508">
    <property type="term" value="P:proteolysis"/>
    <property type="evidence" value="ECO:0007669"/>
    <property type="project" value="UniProtKB-KW"/>
</dbReference>
<keyword evidence="6" id="KW-1015">Disulfide bond</keyword>
<dbReference type="FunFam" id="2.40.70.10:FF:000115">
    <property type="entry name" value="Lysosomal aspartic protease"/>
    <property type="match status" value="1"/>
</dbReference>
<dbReference type="PANTHER" id="PTHR47966:SF45">
    <property type="entry name" value="PEPTIDASE A1 DOMAIN-CONTAINING PROTEIN"/>
    <property type="match status" value="1"/>
</dbReference>
<sequence length="431" mass="48822">LFYRKRLFCAGKTVPFIMLKMKSIFILLFFLISTYSIRIPLKRVTSFREKLIHSGKWKEYSMKKAKYIKMNDSGREPQRDLDDLMYLAEIGVGTPQKYFTVVMDTGSADFWLPGISCGSESVTCPDRCSSKLLCELTCDKLCCSPQILKTKGHEPCDGKNKFDDSTSSTYHYEGQSIKLIYGTGSIEGFTAKDTVCIAGICVKNQTWTVATKLDEFLGDKPLDGICGLAFEEISVSRSKPPVLRMVEEHLLDKSLFTIWLSKKAKEEEAGTLTLGDFDYEHCSETCDWTDVQAGYWMFDMNDVKVGNKSVITTDEKLTAISDSGTSFIHGPIFDVFNLALELNMEWSDEFQLPIIPCNKVSTLKPITFVINEKNFDVYPHNYIVEILPNTCVAGLVPQLSSQWILGDCWIRQYCQVHDVEKKRIGFCPSLT</sequence>
<dbReference type="Pfam" id="PF00026">
    <property type="entry name" value="Asp"/>
    <property type="match status" value="1"/>
</dbReference>
<evidence type="ECO:0000313" key="8">
    <source>
        <dbReference type="EMBL" id="KRY66370.1"/>
    </source>
</evidence>
<feature type="domain" description="Peptidase A1" evidence="7">
    <location>
        <begin position="86"/>
        <end position="427"/>
    </location>
</feature>
<comment type="similarity">
    <text evidence="1">Belongs to the peptidase A1 family.</text>
</comment>
<protein>
    <submittedName>
        <fullName evidence="8">Cathepsin E-A</fullName>
    </submittedName>
</protein>
<evidence type="ECO:0000256" key="1">
    <source>
        <dbReference type="ARBA" id="ARBA00007447"/>
    </source>
</evidence>
<dbReference type="Proteomes" id="UP000054632">
    <property type="component" value="Unassembled WGS sequence"/>
</dbReference>
<gene>
    <name evidence="8" type="primary">ctse-a</name>
    <name evidence="8" type="ORF">T4A_519</name>
</gene>
<evidence type="ECO:0000313" key="9">
    <source>
        <dbReference type="Proteomes" id="UP000054632"/>
    </source>
</evidence>
<dbReference type="InterPro" id="IPR033121">
    <property type="entry name" value="PEPTIDASE_A1"/>
</dbReference>
<proteinExistence type="inferred from homology"/>
<evidence type="ECO:0000259" key="7">
    <source>
        <dbReference type="PROSITE" id="PS51767"/>
    </source>
</evidence>
<reference evidence="8 9" key="1">
    <citation type="submission" date="2015-01" db="EMBL/GenBank/DDBJ databases">
        <title>Evolution of Trichinella species and genotypes.</title>
        <authorList>
            <person name="Korhonen P.K."/>
            <person name="Edoardo P."/>
            <person name="Giuseppe L.R."/>
            <person name="Gasser R.B."/>
        </authorList>
    </citation>
    <scope>NUCLEOTIDE SEQUENCE [LARGE SCALE GENOMIC DNA]</scope>
    <source>
        <strain evidence="8">ISS13</strain>
    </source>
</reference>
<dbReference type="CDD" id="cd05471">
    <property type="entry name" value="pepsin_like"/>
    <property type="match status" value="1"/>
</dbReference>
<dbReference type="PRINTS" id="PR00792">
    <property type="entry name" value="PEPSIN"/>
</dbReference>
<dbReference type="Gene3D" id="2.40.70.10">
    <property type="entry name" value="Acid Proteases"/>
    <property type="match status" value="2"/>
</dbReference>
<evidence type="ECO:0000256" key="6">
    <source>
        <dbReference type="PIRSR" id="PIRSR601461-2"/>
    </source>
</evidence>
<evidence type="ECO:0000256" key="5">
    <source>
        <dbReference type="PIRSR" id="PIRSR601461-1"/>
    </source>
</evidence>
<keyword evidence="4" id="KW-0378">Hydrolase</keyword>
<organism evidence="8 9">
    <name type="scientific">Trichinella pseudospiralis</name>
    <name type="common">Parasitic roundworm</name>
    <dbReference type="NCBI Taxonomy" id="6337"/>
    <lineage>
        <taxon>Eukaryota</taxon>
        <taxon>Metazoa</taxon>
        <taxon>Ecdysozoa</taxon>
        <taxon>Nematoda</taxon>
        <taxon>Enoplea</taxon>
        <taxon>Dorylaimia</taxon>
        <taxon>Trichinellida</taxon>
        <taxon>Trichinellidae</taxon>
        <taxon>Trichinella</taxon>
    </lineage>
</organism>
<feature type="disulfide bond" evidence="6">
    <location>
        <begin position="357"/>
        <end position="391"/>
    </location>
</feature>
<keyword evidence="3" id="KW-0064">Aspartyl protease</keyword>
<dbReference type="AlphaFoldDB" id="A0A0V1DZ67"/>
<keyword evidence="2" id="KW-0645">Protease</keyword>
<dbReference type="EMBL" id="JYDR01000172">
    <property type="protein sequence ID" value="KRY66370.1"/>
    <property type="molecule type" value="Genomic_DNA"/>
</dbReference>
<feature type="non-terminal residue" evidence="8">
    <location>
        <position position="1"/>
    </location>
</feature>
<dbReference type="PANTHER" id="PTHR47966">
    <property type="entry name" value="BETA-SITE APP-CLEAVING ENZYME, ISOFORM A-RELATED"/>
    <property type="match status" value="1"/>
</dbReference>
<evidence type="ECO:0000256" key="2">
    <source>
        <dbReference type="ARBA" id="ARBA00022670"/>
    </source>
</evidence>
<feature type="active site" evidence="5">
    <location>
        <position position="104"/>
    </location>
</feature>
<comment type="caution">
    <text evidence="8">The sequence shown here is derived from an EMBL/GenBank/DDBJ whole genome shotgun (WGS) entry which is preliminary data.</text>
</comment>
<evidence type="ECO:0000256" key="3">
    <source>
        <dbReference type="ARBA" id="ARBA00022750"/>
    </source>
</evidence>
<accession>A0A0V1DZ67</accession>
<feature type="disulfide bond" evidence="6">
    <location>
        <begin position="117"/>
        <end position="156"/>
    </location>
</feature>
<dbReference type="PROSITE" id="PS51767">
    <property type="entry name" value="PEPTIDASE_A1"/>
    <property type="match status" value="1"/>
</dbReference>
<dbReference type="InterPro" id="IPR021109">
    <property type="entry name" value="Peptidase_aspartic_dom_sf"/>
</dbReference>
<dbReference type="InterPro" id="IPR034164">
    <property type="entry name" value="Pepsin-like_dom"/>
</dbReference>
<dbReference type="InterPro" id="IPR001461">
    <property type="entry name" value="Aspartic_peptidase_A1"/>
</dbReference>
<feature type="active site" evidence="5">
    <location>
        <position position="322"/>
    </location>
</feature>
<dbReference type="GO" id="GO:0004190">
    <property type="term" value="F:aspartic-type endopeptidase activity"/>
    <property type="evidence" value="ECO:0007669"/>
    <property type="project" value="UniProtKB-KW"/>
</dbReference>
<evidence type="ECO:0000256" key="4">
    <source>
        <dbReference type="ARBA" id="ARBA00022801"/>
    </source>
</evidence>
<name>A0A0V1DZ67_TRIPS</name>